<dbReference type="Proteomes" id="UP000245634">
    <property type="component" value="Unassembled WGS sequence"/>
</dbReference>
<dbReference type="PANTHER" id="PTHR31616:SF0">
    <property type="entry name" value="GLUCAN 1,4-ALPHA-GLUCOSIDASE"/>
    <property type="match status" value="1"/>
</dbReference>
<sequence>MKGLRHSIEVIRRGQARSGAFLASPKFATYRYAWLRDGTFVAYAMDVAGEHAEAAAFYRWVHRAILRHRGKIEALFAAKKSGAAIGTDCFLHTRYTVDGHEGREPWGNHQLDGYGAYLWGVAEHVRLSGNAAFWAEVRESFEAIVEYLTTFWQEPCHDCWEEWGERVHPSTLAAVYGGLRAVAGLWRSGSMGGVGSSEGIGQEAAADQLVAVCGQIRSYVERHACVDGRFCKSVGNPAVDANLLWLGVPFAMFDVHDSRMVRTVEAMERELVTQGGGVHRYLEDSFYGGGEWILLSAWLGWYYARAGNLERARELLVWVEAQADPNGDLPEQVPQGLLHPTMYGEWVERWGTPAKPLLWSHAMYLVLHHELQR</sequence>
<dbReference type="OrthoDB" id="3902805at2"/>
<dbReference type="PANTHER" id="PTHR31616">
    <property type="entry name" value="TREHALASE"/>
    <property type="match status" value="1"/>
</dbReference>
<proteinExistence type="predicted"/>
<accession>A0A316D4G6</accession>
<evidence type="ECO:0000313" key="3">
    <source>
        <dbReference type="Proteomes" id="UP000245634"/>
    </source>
</evidence>
<dbReference type="InterPro" id="IPR011613">
    <property type="entry name" value="GH15-like"/>
</dbReference>
<keyword evidence="2" id="KW-0378">Hydrolase</keyword>
<dbReference type="RefSeq" id="WP_109691249.1">
    <property type="nucleotide sequence ID" value="NZ_QGGL01000026.1"/>
</dbReference>
<keyword evidence="3" id="KW-1185">Reference proteome</keyword>
<dbReference type="AlphaFoldDB" id="A0A316D4G6"/>
<dbReference type="InterPro" id="IPR012341">
    <property type="entry name" value="6hp_glycosidase-like_sf"/>
</dbReference>
<dbReference type="InterPro" id="IPR008928">
    <property type="entry name" value="6-hairpin_glycosidase_sf"/>
</dbReference>
<organism evidence="2 3">
    <name type="scientific">Tumebacillus permanentifrigoris</name>
    <dbReference type="NCBI Taxonomy" id="378543"/>
    <lineage>
        <taxon>Bacteria</taxon>
        <taxon>Bacillati</taxon>
        <taxon>Bacillota</taxon>
        <taxon>Bacilli</taxon>
        <taxon>Bacillales</taxon>
        <taxon>Alicyclobacillaceae</taxon>
        <taxon>Tumebacillus</taxon>
    </lineage>
</organism>
<protein>
    <submittedName>
        <fullName evidence="2">Glycosyl hydrolase family 15</fullName>
    </submittedName>
</protein>
<gene>
    <name evidence="2" type="ORF">C7459_12611</name>
</gene>
<comment type="caution">
    <text evidence="2">The sequence shown here is derived from an EMBL/GenBank/DDBJ whole genome shotgun (WGS) entry which is preliminary data.</text>
</comment>
<reference evidence="2 3" key="1">
    <citation type="submission" date="2018-05" db="EMBL/GenBank/DDBJ databases">
        <title>Genomic Encyclopedia of Type Strains, Phase IV (KMG-IV): sequencing the most valuable type-strain genomes for metagenomic binning, comparative biology and taxonomic classification.</title>
        <authorList>
            <person name="Goeker M."/>
        </authorList>
    </citation>
    <scope>NUCLEOTIDE SEQUENCE [LARGE SCALE GENOMIC DNA]</scope>
    <source>
        <strain evidence="2 3">DSM 18773</strain>
    </source>
</reference>
<evidence type="ECO:0000313" key="2">
    <source>
        <dbReference type="EMBL" id="PWK05141.1"/>
    </source>
</evidence>
<feature type="domain" description="GH15-like" evidence="1">
    <location>
        <begin position="15"/>
        <end position="308"/>
    </location>
</feature>
<dbReference type="EMBL" id="QGGL01000026">
    <property type="protein sequence ID" value="PWK05141.1"/>
    <property type="molecule type" value="Genomic_DNA"/>
</dbReference>
<evidence type="ECO:0000259" key="1">
    <source>
        <dbReference type="Pfam" id="PF00723"/>
    </source>
</evidence>
<dbReference type="GO" id="GO:0004553">
    <property type="term" value="F:hydrolase activity, hydrolyzing O-glycosyl compounds"/>
    <property type="evidence" value="ECO:0007669"/>
    <property type="project" value="UniProtKB-ARBA"/>
</dbReference>
<dbReference type="SUPFAM" id="SSF48208">
    <property type="entry name" value="Six-hairpin glycosidases"/>
    <property type="match status" value="1"/>
</dbReference>
<dbReference type="Gene3D" id="1.50.10.10">
    <property type="match status" value="1"/>
</dbReference>
<dbReference type="GO" id="GO:0005975">
    <property type="term" value="P:carbohydrate metabolic process"/>
    <property type="evidence" value="ECO:0007669"/>
    <property type="project" value="InterPro"/>
</dbReference>
<dbReference type="Pfam" id="PF00723">
    <property type="entry name" value="Glyco_hydro_15"/>
    <property type="match status" value="1"/>
</dbReference>
<name>A0A316D4G6_9BACL</name>